<dbReference type="STRING" id="1121485.GCA_000426485_01587"/>
<reference evidence="1 2" key="1">
    <citation type="submission" date="2019-03" db="EMBL/GenBank/DDBJ databases">
        <title>San Antonio Military Medical Center submission to MRSN (WRAIR), pending publication.</title>
        <authorList>
            <person name="Blyth D.M."/>
            <person name="Mccarthy S.L."/>
            <person name="Schall S.E."/>
            <person name="Stam J.A."/>
            <person name="Ong A.C."/>
            <person name="Mcgann P.T."/>
        </authorList>
    </citation>
    <scope>NUCLEOTIDE SEQUENCE [LARGE SCALE GENOMIC DNA]</scope>
    <source>
        <strain evidence="1 2">MRSN571793</strain>
    </source>
</reference>
<gene>
    <name evidence="1" type="ORF">E2605_17765</name>
</gene>
<name>A0A4Y8L0L3_9BACT</name>
<dbReference type="Proteomes" id="UP000297861">
    <property type="component" value="Unassembled WGS sequence"/>
</dbReference>
<evidence type="ECO:0000313" key="2">
    <source>
        <dbReference type="Proteomes" id="UP000297861"/>
    </source>
</evidence>
<dbReference type="RefSeq" id="WP_134437410.1">
    <property type="nucleotide sequence ID" value="NZ_SOML01000015.1"/>
</dbReference>
<dbReference type="AlphaFoldDB" id="A0A4Y8L0L3"/>
<sequence>MKIYIILIILVFTSIAKAQIIINKDTSKSQFIINSANQFEISSNNNNQTVWNIGKAVSTTSSAQIDLAATNKAFLINRVKLTSVQDRVTIPDPKEGMMTYNTNTAGTYPDNVVPGLFYMSENIWWRISDIDPQTSQEVRLLDLQSNTISNAVAASSAQAQWSNAKILPIGSISIDKAGTYTFSIRLYGTSSNTTSTYIRGVGYLYLVKNNSSLIDFQEVIIPFAPSQAVITYTIVLMSPILSAGDQITLRLATPSGSPTITLISHLGLRADKTSLIYWKN</sequence>
<dbReference type="OrthoDB" id="996181at2"/>
<organism evidence="1 2">
    <name type="scientific">Dysgonomonas capnocytophagoides</name>
    <dbReference type="NCBI Taxonomy" id="45254"/>
    <lineage>
        <taxon>Bacteria</taxon>
        <taxon>Pseudomonadati</taxon>
        <taxon>Bacteroidota</taxon>
        <taxon>Bacteroidia</taxon>
        <taxon>Bacteroidales</taxon>
        <taxon>Dysgonomonadaceae</taxon>
        <taxon>Dysgonomonas</taxon>
    </lineage>
</organism>
<accession>A0A4Y8L0L3</accession>
<evidence type="ECO:0000313" key="1">
    <source>
        <dbReference type="EMBL" id="TFD92962.1"/>
    </source>
</evidence>
<keyword evidence="2" id="KW-1185">Reference proteome</keyword>
<protein>
    <submittedName>
        <fullName evidence="1">Uncharacterized protein</fullName>
    </submittedName>
</protein>
<proteinExistence type="predicted"/>
<comment type="caution">
    <text evidence="1">The sequence shown here is derived from an EMBL/GenBank/DDBJ whole genome shotgun (WGS) entry which is preliminary data.</text>
</comment>
<dbReference type="EMBL" id="SOML01000015">
    <property type="protein sequence ID" value="TFD92962.1"/>
    <property type="molecule type" value="Genomic_DNA"/>
</dbReference>